<feature type="transmembrane region" description="Helical" evidence="3">
    <location>
        <begin position="1648"/>
        <end position="1669"/>
    </location>
</feature>
<dbReference type="NCBIfam" id="TIGR03696">
    <property type="entry name" value="Rhs_assc_core"/>
    <property type="match status" value="1"/>
</dbReference>
<dbReference type="InterPro" id="IPR031325">
    <property type="entry name" value="RHS_repeat"/>
</dbReference>
<reference evidence="7 8" key="1">
    <citation type="submission" date="2018-08" db="EMBL/GenBank/DDBJ databases">
        <title>Recombination of ecologically and evolutionarily significant loci maintains genetic cohesion in the Pseudomonas syringae species complex.</title>
        <authorList>
            <person name="Dillon M."/>
            <person name="Thakur S."/>
            <person name="Almeida R.N.D."/>
            <person name="Weir B.S."/>
            <person name="Guttman D.S."/>
        </authorList>
    </citation>
    <scope>NUCLEOTIDE SEQUENCE [LARGE SCALE GENOMIC DNA]</scope>
    <source>
        <strain evidence="6 8">ICMP 13052</strain>
        <strain evidence="5 7">ICMP 4330</strain>
    </source>
</reference>
<feature type="compositionally biased region" description="Basic and acidic residues" evidence="2">
    <location>
        <begin position="887"/>
        <end position="897"/>
    </location>
</feature>
<name>A0A0P9Q5Q1_9PSED</name>
<dbReference type="InterPro" id="IPR022385">
    <property type="entry name" value="Rhs_assc_core"/>
</dbReference>
<evidence type="ECO:0000313" key="5">
    <source>
        <dbReference type="EMBL" id="RMP09693.1"/>
    </source>
</evidence>
<evidence type="ECO:0000256" key="2">
    <source>
        <dbReference type="SAM" id="MobiDB-lite"/>
    </source>
</evidence>
<dbReference type="PANTHER" id="PTHR32305">
    <property type="match status" value="1"/>
</dbReference>
<dbReference type="Pfam" id="PF25023">
    <property type="entry name" value="TEN_YD-shell"/>
    <property type="match status" value="1"/>
</dbReference>
<keyword evidence="3" id="KW-1133">Transmembrane helix</keyword>
<feature type="transmembrane region" description="Helical" evidence="3">
    <location>
        <begin position="1561"/>
        <end position="1584"/>
    </location>
</feature>
<keyword evidence="3" id="KW-0812">Transmembrane</keyword>
<dbReference type="PANTHER" id="PTHR32305:SF15">
    <property type="entry name" value="PROTEIN RHSA-RELATED"/>
    <property type="match status" value="1"/>
</dbReference>
<sequence>MPVQVADPSPWQSLLFVSLEMNRQQCLALLHRIAFFTPTKTACLLALLLGCRPDKGCLGLSRTSRHSVFLKDRAWQVANHRTHGLHDCQAYLRLYRLNSEVCPMAASTSVHSNALNFMSSLKSGVDPRTGLYNVSITLPELQSNDLLGPGFNLDLSYSPLNTVDSGYGRGWNLQLSQYNPGTHILALSTGETFCVDGTSGTALTMSEKKLDTFHFYKLDATHYRVVHKSGLVEMLEVHYSGTRQMAWPVKIIAPSGHSITLKHRPFSSTQYMLASITDDLDQTLLQLSRSSTSVDLALHPYAGPGGAPLARYVMNLSASDKRVSSIILPDEQRASWRFEYELKTGDQLVIKRVDTPSGGREDISYLDRGHSFPSSANRPALPRVTRHVTDPGAGQAKIDVRYTYQDNQQRSRNFLGAGLPINWEDNGLDNLYKYLQDYDYVCTESLWVEDTQVRTVERTFNRFHLQTLEVTTQNYHQKTLATTYNIQAGVPYAVQPNDCQLPRETVTRWQLLNKPARSRRKAFTRWQLLNEPARIRSETVTDTYDKHGNVLVHKRADGIEEVSSWYPAQESDGCPADAEGFVCRLKERTTRPAPATQAGAPTLRTRYRYKSISTLDGSEALYWIVPEGETLFEVNGNSDVELQQIRIEHIDKPDKPFEHGRTSRHIQTLNRKSTFTRYAYRPFNENQPGGPMLSITQTIETDFDKVSKTAVYQQSTLTGQNLLIDEDGVQTKYAYDALNRLTLETTATGTPYKATREYQYSLCNVYGQQAEQVLINARGVKTRSGMDGLGRTVIEERDHVDDSDPQALKQIFTAQYDAWNNVEQEAAHDWLANQLLTNNRRYHYDDWNQQCCVTTDDGVQTYEYSDPIGNGTHQGPVQKTWVQSSDPKPRISGRSETRVQSSDPKPLISGRSETWLNLFGKPDRIINQNAAEQQLSDQTFLYDGLGRCTEQRDTLQRRTLFRYDSWSRMVSTTLPDNSVINRSYALQSSDELPTALEVVHQDGTTKTQAGRQEFDGLGRLTLTETGNRIEQFAYDAGQMQATSRKTARGDDIKFTYKLALTDQIFSSTAPDEKADFDYDNISARLTEAQNPQGKRAYAYDVHNQLQEETWADPQGQAWQTLHQSSLLGRPIKRTDLKQGDDAGMETVYGYDALGRVESIAQGDLLTTIAHDTLGQLDQVTTRDLASNTTAIIKMKYDDQGQETLRTYTATNQPLRTLTQEWEVDGLLKARHLQQAGSSLLHETFSYDPRGRLTRVVYQGSTLPRDELAREMTRQVFSFDELDNLTLCQTQFANNPSERATFNYGSQGNPINKDRCQLLGVTYLPPRAEPGPTFSYDDNGNQLNDEHGNSLHYDSQSRLQRVEKPDGMPISQYRYDGHDHLLATQDGTDSEVLRFYQGQQLSSSVQDDQRTHYLHLEEQPLGQQVVGDPEKTLLLLTDANQSVLGECQQDQLRSAVYSAYGERYSDDALRSTAGFNGEVRETANGWYLLGNGYRAYNPSLMRFHSPDFLSPFAEGGVNPYTYCLGNPIALRDPTGHDASSQSGRLRRPDEDALPMQQAGGDLMGWVGVGVGVFFTILGVAATIATLGAATPVTAPVTAFGISMTASAVAAVSTVSTGALIVGTALTAASTAASAVAIANKDQTAGDISFWLGIAAVPVTVIGIGAGSVVAKAAAAAVKATAATAVGSSIITSSISRGAGGARGRTNSLPAVPGVAPANTQALTSTGARGPWKQIRFNSPRGKTETSLVTFSGYTSGLGNVLNRRLGEPFQETRL</sequence>
<dbReference type="NCBIfam" id="TIGR01643">
    <property type="entry name" value="YD_repeat_2x"/>
    <property type="match status" value="1"/>
</dbReference>
<keyword evidence="1" id="KW-0677">Repeat</keyword>
<evidence type="ECO:0000313" key="6">
    <source>
        <dbReference type="EMBL" id="RMQ18303.1"/>
    </source>
</evidence>
<dbReference type="InterPro" id="IPR056823">
    <property type="entry name" value="TEN-like_YD-shell"/>
</dbReference>
<dbReference type="InterPro" id="IPR050708">
    <property type="entry name" value="T6SS_VgrG/RHS"/>
</dbReference>
<organism evidence="6 8">
    <name type="scientific">Pseudomonas syringae pv. delphinii</name>
    <dbReference type="NCBI Taxonomy" id="192088"/>
    <lineage>
        <taxon>Bacteria</taxon>
        <taxon>Pseudomonadati</taxon>
        <taxon>Pseudomonadota</taxon>
        <taxon>Gammaproteobacteria</taxon>
        <taxon>Pseudomonadales</taxon>
        <taxon>Pseudomonadaceae</taxon>
        <taxon>Pseudomonas</taxon>
    </lineage>
</organism>
<dbReference type="EMBL" id="RBRA01000311">
    <property type="protein sequence ID" value="RMQ18303.1"/>
    <property type="molecule type" value="Genomic_DNA"/>
</dbReference>
<dbReference type="Pfam" id="PF05593">
    <property type="entry name" value="RHS_repeat"/>
    <property type="match status" value="1"/>
</dbReference>
<comment type="caution">
    <text evidence="6">The sequence shown here is derived from an EMBL/GenBank/DDBJ whole genome shotgun (WGS) entry which is preliminary data.</text>
</comment>
<accession>A0A0P9Q5Q1</accession>
<evidence type="ECO:0000313" key="8">
    <source>
        <dbReference type="Proteomes" id="UP000269044"/>
    </source>
</evidence>
<gene>
    <name evidence="6" type="ORF">ALQ08_04117</name>
    <name evidence="5" type="ORF">ALQ28_04220</name>
</gene>
<proteinExistence type="predicted"/>
<evidence type="ECO:0000313" key="7">
    <source>
        <dbReference type="Proteomes" id="UP000267908"/>
    </source>
</evidence>
<evidence type="ECO:0000256" key="3">
    <source>
        <dbReference type="SAM" id="Phobius"/>
    </source>
</evidence>
<dbReference type="Gene3D" id="2.180.10.10">
    <property type="entry name" value="RHS repeat-associated core"/>
    <property type="match status" value="2"/>
</dbReference>
<feature type="compositionally biased region" description="Polar residues" evidence="2">
    <location>
        <begin position="871"/>
        <end position="886"/>
    </location>
</feature>
<dbReference type="InterPro" id="IPR006530">
    <property type="entry name" value="YD"/>
</dbReference>
<protein>
    <submittedName>
        <fullName evidence="6">YD repeat-containing protein</fullName>
    </submittedName>
</protein>
<dbReference type="Proteomes" id="UP000269044">
    <property type="component" value="Unassembled WGS sequence"/>
</dbReference>
<feature type="domain" description="Teneurin-like YD-shell" evidence="4">
    <location>
        <begin position="932"/>
        <end position="1507"/>
    </location>
</feature>
<evidence type="ECO:0000256" key="1">
    <source>
        <dbReference type="ARBA" id="ARBA00022737"/>
    </source>
</evidence>
<dbReference type="Proteomes" id="UP000267908">
    <property type="component" value="Unassembled WGS sequence"/>
</dbReference>
<dbReference type="EMBL" id="RBQG01000258">
    <property type="protein sequence ID" value="RMP09693.1"/>
    <property type="molecule type" value="Genomic_DNA"/>
</dbReference>
<keyword evidence="3" id="KW-0472">Membrane</keyword>
<evidence type="ECO:0000259" key="4">
    <source>
        <dbReference type="Pfam" id="PF25023"/>
    </source>
</evidence>
<feature type="region of interest" description="Disordered" evidence="2">
    <location>
        <begin position="866"/>
        <end position="906"/>
    </location>
</feature>